<dbReference type="PATRIC" id="fig|1318743.3.peg.1000"/>
<dbReference type="InterPro" id="IPR039424">
    <property type="entry name" value="SBP_5"/>
</dbReference>
<keyword evidence="6" id="KW-1185">Reference proteome</keyword>
<dbReference type="KEGG" id="banc:PU02_0986"/>
<dbReference type="PANTHER" id="PTHR30290">
    <property type="entry name" value="PERIPLASMIC BINDING COMPONENT OF ABC TRANSPORTER"/>
    <property type="match status" value="1"/>
</dbReference>
<dbReference type="PANTHER" id="PTHR30290:SF64">
    <property type="entry name" value="ABC TRANSPORTER PERIPLASMIC BINDING PROTEIN"/>
    <property type="match status" value="1"/>
</dbReference>
<dbReference type="RefSeq" id="WP_053944293.1">
    <property type="nucleotide sequence ID" value="NZ_CP010401.1"/>
</dbReference>
<dbReference type="CDD" id="cd08497">
    <property type="entry name" value="MbnE-like"/>
    <property type="match status" value="1"/>
</dbReference>
<gene>
    <name evidence="5" type="ORF">PU02_0986</name>
</gene>
<dbReference type="InterPro" id="IPR030678">
    <property type="entry name" value="Peptide/Ni-bd"/>
</dbReference>
<dbReference type="STRING" id="1318743.PU02_0986"/>
<dbReference type="EMBL" id="CP010401">
    <property type="protein sequence ID" value="ALE03800.1"/>
    <property type="molecule type" value="Genomic_DNA"/>
</dbReference>
<evidence type="ECO:0000256" key="2">
    <source>
        <dbReference type="ARBA" id="ARBA00005695"/>
    </source>
</evidence>
<dbReference type="GO" id="GO:0043190">
    <property type="term" value="C:ATP-binding cassette (ABC) transporter complex"/>
    <property type="evidence" value="ECO:0007669"/>
    <property type="project" value="InterPro"/>
</dbReference>
<evidence type="ECO:0000313" key="6">
    <source>
        <dbReference type="Proteomes" id="UP000057213"/>
    </source>
</evidence>
<protein>
    <submittedName>
        <fullName evidence="5">ABC transporter, periplasmic substrate-binding protein</fullName>
    </submittedName>
</protein>
<reference evidence="5 6" key="1">
    <citation type="journal article" date="2015" name="Genome Announc.">
        <title>Complete Genome Sequence of Bartonella ancashensis Strain 20.00, Isolated from the Blood of a Patient with Verruga Peruana.</title>
        <authorList>
            <person name="Hang J."/>
            <person name="Mullins K.E."/>
            <person name="Clifford R.J."/>
            <person name="Onmus-Leone F."/>
            <person name="Yang Y."/>
            <person name="Jiang J."/>
            <person name="Leguia M."/>
            <person name="Kasper M.R."/>
            <person name="Maguina C."/>
            <person name="Lesho E.P."/>
            <person name="Jarman R.G."/>
            <person name="Richards A.L."/>
            <person name="Blazes D."/>
        </authorList>
    </citation>
    <scope>NUCLEOTIDE SEQUENCE [LARGE SCALE GENOMIC DNA]</scope>
    <source>
        <strain evidence="5 6">20.00</strain>
    </source>
</reference>
<dbReference type="GO" id="GO:0042884">
    <property type="term" value="P:microcin transport"/>
    <property type="evidence" value="ECO:0007669"/>
    <property type="project" value="TreeGrafter"/>
</dbReference>
<dbReference type="Gene3D" id="3.10.105.10">
    <property type="entry name" value="Dipeptide-binding Protein, Domain 3"/>
    <property type="match status" value="1"/>
</dbReference>
<dbReference type="Pfam" id="PF00496">
    <property type="entry name" value="SBP_bac_5"/>
    <property type="match status" value="1"/>
</dbReference>
<accession>A0A0M4L8J0</accession>
<evidence type="ECO:0000256" key="1">
    <source>
        <dbReference type="ARBA" id="ARBA00004418"/>
    </source>
</evidence>
<evidence type="ECO:0000256" key="3">
    <source>
        <dbReference type="ARBA" id="ARBA00022729"/>
    </source>
</evidence>
<evidence type="ECO:0000313" key="5">
    <source>
        <dbReference type="EMBL" id="ALE03800.1"/>
    </source>
</evidence>
<dbReference type="GO" id="GO:1904680">
    <property type="term" value="F:peptide transmembrane transporter activity"/>
    <property type="evidence" value="ECO:0007669"/>
    <property type="project" value="TreeGrafter"/>
</dbReference>
<comment type="similarity">
    <text evidence="2">Belongs to the bacterial solute-binding protein 5 family.</text>
</comment>
<name>A0A0M4L8J0_9HYPH</name>
<dbReference type="OrthoDB" id="9803988at2"/>
<comment type="subcellular location">
    <subcellularLocation>
        <location evidence="1">Periplasm</location>
    </subcellularLocation>
</comment>
<keyword evidence="3" id="KW-0732">Signal</keyword>
<dbReference type="Proteomes" id="UP000057213">
    <property type="component" value="Chromosome"/>
</dbReference>
<dbReference type="InterPro" id="IPR000914">
    <property type="entry name" value="SBP_5_dom"/>
</dbReference>
<dbReference type="AlphaFoldDB" id="A0A0M4L8J0"/>
<dbReference type="GO" id="GO:0030288">
    <property type="term" value="C:outer membrane-bounded periplasmic space"/>
    <property type="evidence" value="ECO:0007669"/>
    <property type="project" value="TreeGrafter"/>
</dbReference>
<feature type="domain" description="Solute-binding protein family 5" evidence="4">
    <location>
        <begin position="110"/>
        <end position="522"/>
    </location>
</feature>
<dbReference type="Gene3D" id="3.40.190.10">
    <property type="entry name" value="Periplasmic binding protein-like II"/>
    <property type="match status" value="1"/>
</dbReference>
<proteinExistence type="inferred from homology"/>
<dbReference type="GO" id="GO:0015833">
    <property type="term" value="P:peptide transport"/>
    <property type="evidence" value="ECO:0007669"/>
    <property type="project" value="TreeGrafter"/>
</dbReference>
<dbReference type="SUPFAM" id="SSF53850">
    <property type="entry name" value="Periplasmic binding protein-like II"/>
    <property type="match status" value="1"/>
</dbReference>
<sequence length="607" mass="69369">MSFYISHFFIKIPFILAIFLLYHEATASGIAMHGTPKLSDDFDHFPYASPTKINQDGKITYGVVGTFDGLNPFVIRGFRTTARGLFADEQFSGLVYETMMVRSRDEPFTLYSLLAEKIELNDERTEITFFLNPKARFSDGQPITIEDVLFTIELLKEKGRPPFNRYMKNIESVEIIGNHGIKMRFPNSKDRELPLLLAGSMPVLPKHAININNFEKNGLTQIPGSGPYIIDRVNPGERIVYKRNPDYWGKDLPVNKGLNNFETIQIEYFLNDTAHFESFKKGLIDVFIEGSANANRWHFSYNFPAVQEGKIIKESFLKKTPADTIGFVFNTRRSIFEDRKVRQALSMIFDFEWVNHHLFNNVYSRIEGYWAGSILSSIGKSANKKERELLKPYPDAVLPDVMSGNWHMPKTDGSGMSRLTAQKAWILLQEAGFTRKNNKAIAPNGIPFKFEIMTQTLNEEKVALAFKSSLSRLGIDVDIRTVDDTQYQNRLGTFDYDMIIGKLRNSLSPGNEQINRWGSTSRNLKGSFNFAGAADPAIDAMITAMLDARSTEEFIAAVRALDRVLISGSYYIPLYHIPEQWVARWSHINHPSYTSLYGYHIPTWWRE</sequence>
<dbReference type="PIRSF" id="PIRSF002741">
    <property type="entry name" value="MppA"/>
    <property type="match status" value="1"/>
</dbReference>
<evidence type="ECO:0000259" key="4">
    <source>
        <dbReference type="Pfam" id="PF00496"/>
    </source>
</evidence>
<organism evidence="5 6">
    <name type="scientific">Bartonella ancashensis</name>
    <dbReference type="NCBI Taxonomy" id="1318743"/>
    <lineage>
        <taxon>Bacteria</taxon>
        <taxon>Pseudomonadati</taxon>
        <taxon>Pseudomonadota</taxon>
        <taxon>Alphaproteobacteria</taxon>
        <taxon>Hyphomicrobiales</taxon>
        <taxon>Bartonellaceae</taxon>
        <taxon>Bartonella</taxon>
    </lineage>
</organism>